<evidence type="ECO:0000313" key="7">
    <source>
        <dbReference type="Proteomes" id="UP001219525"/>
    </source>
</evidence>
<reference evidence="6" key="1">
    <citation type="submission" date="2023-03" db="EMBL/GenBank/DDBJ databases">
        <title>Massive genome expansion in bonnet fungi (Mycena s.s.) driven by repeated elements and novel gene families across ecological guilds.</title>
        <authorList>
            <consortium name="Lawrence Berkeley National Laboratory"/>
            <person name="Harder C.B."/>
            <person name="Miyauchi S."/>
            <person name="Viragh M."/>
            <person name="Kuo A."/>
            <person name="Thoen E."/>
            <person name="Andreopoulos B."/>
            <person name="Lu D."/>
            <person name="Skrede I."/>
            <person name="Drula E."/>
            <person name="Henrissat B."/>
            <person name="Morin E."/>
            <person name="Kohler A."/>
            <person name="Barry K."/>
            <person name="LaButti K."/>
            <person name="Morin E."/>
            <person name="Salamov A."/>
            <person name="Lipzen A."/>
            <person name="Mereny Z."/>
            <person name="Hegedus B."/>
            <person name="Baldrian P."/>
            <person name="Stursova M."/>
            <person name="Weitz H."/>
            <person name="Taylor A."/>
            <person name="Grigoriev I.V."/>
            <person name="Nagy L.G."/>
            <person name="Martin F."/>
            <person name="Kauserud H."/>
        </authorList>
    </citation>
    <scope>NUCLEOTIDE SEQUENCE</scope>
    <source>
        <strain evidence="6">9144</strain>
    </source>
</reference>
<evidence type="ECO:0000256" key="4">
    <source>
        <dbReference type="SAM" id="MobiDB-lite"/>
    </source>
</evidence>
<proteinExistence type="predicted"/>
<dbReference type="GO" id="GO:0004674">
    <property type="term" value="F:protein serine/threonine kinase activity"/>
    <property type="evidence" value="ECO:0007669"/>
    <property type="project" value="UniProtKB-KW"/>
</dbReference>
<dbReference type="PROSITE" id="PS51158">
    <property type="entry name" value="ALPHA_KINASE"/>
    <property type="match status" value="1"/>
</dbReference>
<dbReference type="InterPro" id="IPR004166">
    <property type="entry name" value="a-kinase_dom"/>
</dbReference>
<keyword evidence="3" id="KW-0418">Kinase</keyword>
<keyword evidence="1" id="KW-0723">Serine/threonine-protein kinase</keyword>
<dbReference type="EMBL" id="JARJCW010000149">
    <property type="protein sequence ID" value="KAJ7190447.1"/>
    <property type="molecule type" value="Genomic_DNA"/>
</dbReference>
<dbReference type="GO" id="GO:0005524">
    <property type="term" value="F:ATP binding"/>
    <property type="evidence" value="ECO:0007669"/>
    <property type="project" value="InterPro"/>
</dbReference>
<feature type="compositionally biased region" description="Low complexity" evidence="4">
    <location>
        <begin position="98"/>
        <end position="108"/>
    </location>
</feature>
<feature type="domain" description="Alpha-type protein kinase" evidence="5">
    <location>
        <begin position="352"/>
        <end position="415"/>
    </location>
</feature>
<keyword evidence="2" id="KW-0808">Transferase</keyword>
<evidence type="ECO:0000256" key="3">
    <source>
        <dbReference type="ARBA" id="ARBA00022777"/>
    </source>
</evidence>
<dbReference type="SUPFAM" id="SSF56112">
    <property type="entry name" value="Protein kinase-like (PK-like)"/>
    <property type="match status" value="1"/>
</dbReference>
<dbReference type="Gene3D" id="3.20.200.10">
    <property type="entry name" value="MHCK/EF2 kinase"/>
    <property type="match status" value="1"/>
</dbReference>
<feature type="compositionally biased region" description="Pro residues" evidence="4">
    <location>
        <begin position="109"/>
        <end position="129"/>
    </location>
</feature>
<feature type="compositionally biased region" description="Pro residues" evidence="4">
    <location>
        <begin position="34"/>
        <end position="44"/>
    </location>
</feature>
<gene>
    <name evidence="6" type="ORF">GGX14DRAFT_604206</name>
</gene>
<keyword evidence="7" id="KW-1185">Reference proteome</keyword>
<dbReference type="Proteomes" id="UP001219525">
    <property type="component" value="Unassembled WGS sequence"/>
</dbReference>
<evidence type="ECO:0000259" key="5">
    <source>
        <dbReference type="PROSITE" id="PS51158"/>
    </source>
</evidence>
<feature type="region of interest" description="Disordered" evidence="4">
    <location>
        <begin position="19"/>
        <end position="130"/>
    </location>
</feature>
<evidence type="ECO:0000256" key="1">
    <source>
        <dbReference type="ARBA" id="ARBA00022527"/>
    </source>
</evidence>
<organism evidence="6 7">
    <name type="scientific">Mycena pura</name>
    <dbReference type="NCBI Taxonomy" id="153505"/>
    <lineage>
        <taxon>Eukaryota</taxon>
        <taxon>Fungi</taxon>
        <taxon>Dikarya</taxon>
        <taxon>Basidiomycota</taxon>
        <taxon>Agaricomycotina</taxon>
        <taxon>Agaricomycetes</taxon>
        <taxon>Agaricomycetidae</taxon>
        <taxon>Agaricales</taxon>
        <taxon>Marasmiineae</taxon>
        <taxon>Mycenaceae</taxon>
        <taxon>Mycena</taxon>
    </lineage>
</organism>
<dbReference type="Pfam" id="PF02816">
    <property type="entry name" value="Alpha_kinase"/>
    <property type="match status" value="1"/>
</dbReference>
<accession>A0AAD6Y1R2</accession>
<evidence type="ECO:0000313" key="6">
    <source>
        <dbReference type="EMBL" id="KAJ7190447.1"/>
    </source>
</evidence>
<protein>
    <recommendedName>
        <fullName evidence="5">Alpha-type protein kinase domain-containing protein</fullName>
    </recommendedName>
</protein>
<sequence>MGHYGALYAAHTWSPNIAAHPAARPPRHRSRHPSPLPAVPPHRPSLPIVTYRPPIVPHRPLSRPTAAPPIDRRRDSGLGGRRRGGRRAAGRDGGMAGGARRLALSSARRPPPVPSPTPSTPPSARPPACPRRHNTVVHIVRSPYARQCARWPAGGTEPSHRHGLRLCDDSDGALRLVVSEASFRPNRLPFFGWAYFEMCSSLSNIRHLANSVTKPSYGLVSGAGAPLLLAVRAIRPNSGISRHKSLLQQHALLHPDGVEHPAAAPYVFFGSTGTCLPATQRLHPLQILFAIMLHAPLARTLATTIAHPLSTLRCLPPPARARRMHPCRAKPATHGTRMHHTHGDPPAAKKMMVLCDVQTMKQRINGRLMNVIFDPMVHSPTGNRGPHDHGKKGIANFVATHVCNIKCNFLRLEDLDDDE</sequence>
<dbReference type="AlphaFoldDB" id="A0AAD6Y1R2"/>
<evidence type="ECO:0000256" key="2">
    <source>
        <dbReference type="ARBA" id="ARBA00022679"/>
    </source>
</evidence>
<dbReference type="InterPro" id="IPR011009">
    <property type="entry name" value="Kinase-like_dom_sf"/>
</dbReference>
<comment type="caution">
    <text evidence="6">The sequence shown here is derived from an EMBL/GenBank/DDBJ whole genome shotgun (WGS) entry which is preliminary data.</text>
</comment>
<name>A0AAD6Y1R2_9AGAR</name>